<dbReference type="AlphaFoldDB" id="A0A9P4K6F3"/>
<keyword evidence="1" id="KW-0812">Transmembrane</keyword>
<evidence type="ECO:0000256" key="2">
    <source>
        <dbReference type="SAM" id="SignalP"/>
    </source>
</evidence>
<feature type="transmembrane region" description="Helical" evidence="1">
    <location>
        <begin position="363"/>
        <end position="385"/>
    </location>
</feature>
<evidence type="ECO:0000313" key="6">
    <source>
        <dbReference type="Proteomes" id="UP000800093"/>
    </source>
</evidence>
<name>A0A9P4K6F3_9PLEO</name>
<dbReference type="GO" id="GO:0005783">
    <property type="term" value="C:endoplasmic reticulum"/>
    <property type="evidence" value="ECO:0007669"/>
    <property type="project" value="TreeGrafter"/>
</dbReference>
<keyword evidence="1" id="KW-1133">Transmembrane helix</keyword>
<feature type="chain" id="PRO_5040292660" description="DUF3844 domain-containing protein" evidence="2">
    <location>
        <begin position="19"/>
        <end position="406"/>
    </location>
</feature>
<dbReference type="OrthoDB" id="5583277at2759"/>
<dbReference type="Proteomes" id="UP000800093">
    <property type="component" value="Unassembled WGS sequence"/>
</dbReference>
<organism evidence="5 6">
    <name type="scientific">Lojkania enalia</name>
    <dbReference type="NCBI Taxonomy" id="147567"/>
    <lineage>
        <taxon>Eukaryota</taxon>
        <taxon>Fungi</taxon>
        <taxon>Dikarya</taxon>
        <taxon>Ascomycota</taxon>
        <taxon>Pezizomycotina</taxon>
        <taxon>Dothideomycetes</taxon>
        <taxon>Pleosporomycetidae</taxon>
        <taxon>Pleosporales</taxon>
        <taxon>Pleosporales incertae sedis</taxon>
        <taxon>Lojkania</taxon>
    </lineage>
</organism>
<feature type="signal peptide" evidence="2">
    <location>
        <begin position="1"/>
        <end position="18"/>
    </location>
</feature>
<accession>A0A9P4K6F3</accession>
<dbReference type="EMBL" id="ML986649">
    <property type="protein sequence ID" value="KAF2261828.1"/>
    <property type="molecule type" value="Genomic_DNA"/>
</dbReference>
<dbReference type="InterPro" id="IPR049205">
    <property type="entry name" value="Vps3844_N"/>
</dbReference>
<feature type="domain" description="Vacuolar sorting protein Vps3844 N-terminal" evidence="4">
    <location>
        <begin position="39"/>
        <end position="141"/>
    </location>
</feature>
<evidence type="ECO:0000259" key="3">
    <source>
        <dbReference type="Pfam" id="PF12955"/>
    </source>
</evidence>
<gene>
    <name evidence="5" type="ORF">CC78DRAFT_535289</name>
</gene>
<dbReference type="PANTHER" id="PTHR36853:SF1">
    <property type="entry name" value="DUF3844 DOMAIN-CONTAINING PROTEIN"/>
    <property type="match status" value="1"/>
</dbReference>
<dbReference type="Pfam" id="PF12955">
    <property type="entry name" value="Vps3844_C"/>
    <property type="match status" value="1"/>
</dbReference>
<sequence length="406" mass="43605">MRLSWGFILSSLYSSAAASKAGHVYIYDPVAKSTPRQPPSVSPETARLILAQRLGLSQFHSLNNPSDELIQSLNAYGGKRQRLFGENYGRQSNAHALIWIEDVEDAKAIIGDSSAWSAEFSISSPPSSSDSDRLIQDLILQAESLPNKDDPHALTYKSGVSIEAELYPLKQSDTYRINDYLNVFHAGKNDKISPSTLAFSISTLLALSKSGLKSKDSGITFPITVILMPPSTSNRKRSAYPYGTYDLPSSPIHREQPELLLSLSAPQSSTNPTTPSGVPSLQISESENTTAPLGILPVCFKSQELCTSKTHSCSGHGSCAQLLGKPDCYACVCQASVKKVDGKNKTTYWGGPACQKKDISVPFWLFAGTGVFIAFLIASAIGMMYSMGGEELPSVIGAGVSGPARK</sequence>
<dbReference type="InterPro" id="IPR024382">
    <property type="entry name" value="Vps3844_C"/>
</dbReference>
<dbReference type="PANTHER" id="PTHR36853">
    <property type="entry name" value="EXPRESSED PROTEIN"/>
    <property type="match status" value="1"/>
</dbReference>
<feature type="domain" description="Vacuolar sorting protein Vps3844 C-terminal" evidence="3">
    <location>
        <begin position="299"/>
        <end position="398"/>
    </location>
</feature>
<comment type="caution">
    <text evidence="5">The sequence shown here is derived from an EMBL/GenBank/DDBJ whole genome shotgun (WGS) entry which is preliminary data.</text>
</comment>
<keyword evidence="2" id="KW-0732">Signal</keyword>
<keyword evidence="6" id="KW-1185">Reference proteome</keyword>
<dbReference type="Pfam" id="PF21656">
    <property type="entry name" value="DUF6859"/>
    <property type="match status" value="1"/>
</dbReference>
<proteinExistence type="predicted"/>
<evidence type="ECO:0000313" key="5">
    <source>
        <dbReference type="EMBL" id="KAF2261828.1"/>
    </source>
</evidence>
<protein>
    <recommendedName>
        <fullName evidence="7">DUF3844 domain-containing protein</fullName>
    </recommendedName>
</protein>
<reference evidence="6" key="1">
    <citation type="journal article" date="2020" name="Stud. Mycol.">
        <title>101 Dothideomycetes genomes: A test case for predicting lifestyles and emergence of pathogens.</title>
        <authorList>
            <person name="Haridas S."/>
            <person name="Albert R."/>
            <person name="Binder M."/>
            <person name="Bloem J."/>
            <person name="LaButti K."/>
            <person name="Salamov A."/>
            <person name="Andreopoulos B."/>
            <person name="Baker S."/>
            <person name="Barry K."/>
            <person name="Bills G."/>
            <person name="Bluhm B."/>
            <person name="Cannon C."/>
            <person name="Castanera R."/>
            <person name="Culley D."/>
            <person name="Daum C."/>
            <person name="Ezra D."/>
            <person name="Gonzalez J."/>
            <person name="Henrissat B."/>
            <person name="Kuo A."/>
            <person name="Liang C."/>
            <person name="Lipzen A."/>
            <person name="Lutzoni F."/>
            <person name="Magnuson J."/>
            <person name="Mondo S."/>
            <person name="Nolan M."/>
            <person name="Ohm R."/>
            <person name="Pangilinan J."/>
            <person name="Park H.-J."/>
            <person name="Ramirez L."/>
            <person name="Alfaro M."/>
            <person name="Sun H."/>
            <person name="Tritt A."/>
            <person name="Yoshinaga Y."/>
            <person name="Zwiers L.-H."/>
            <person name="Turgeon B."/>
            <person name="Goodwin S."/>
            <person name="Spatafora J."/>
            <person name="Crous P."/>
            <person name="Grigoriev I."/>
        </authorList>
    </citation>
    <scope>NUCLEOTIDE SEQUENCE [LARGE SCALE GENOMIC DNA]</scope>
    <source>
        <strain evidence="6">CBS 304.66</strain>
    </source>
</reference>
<evidence type="ECO:0000256" key="1">
    <source>
        <dbReference type="SAM" id="Phobius"/>
    </source>
</evidence>
<keyword evidence="1" id="KW-0472">Membrane</keyword>
<evidence type="ECO:0000259" key="4">
    <source>
        <dbReference type="Pfam" id="PF21656"/>
    </source>
</evidence>
<evidence type="ECO:0008006" key="7">
    <source>
        <dbReference type="Google" id="ProtNLM"/>
    </source>
</evidence>
<dbReference type="InterPro" id="IPR053065">
    <property type="entry name" value="Archenteron_Induction-Rel"/>
</dbReference>